<keyword evidence="1" id="KW-0472">Membrane</keyword>
<feature type="transmembrane region" description="Helical" evidence="1">
    <location>
        <begin position="68"/>
        <end position="87"/>
    </location>
</feature>
<name>A0A183J6A0_9BILA</name>
<evidence type="ECO:0000313" key="2">
    <source>
        <dbReference type="EMBL" id="VDP39720.1"/>
    </source>
</evidence>
<dbReference type="EMBL" id="UZAM01015591">
    <property type="protein sequence ID" value="VDP39720.1"/>
    <property type="molecule type" value="Genomic_DNA"/>
</dbReference>
<reference evidence="2 3" key="2">
    <citation type="submission" date="2018-11" db="EMBL/GenBank/DDBJ databases">
        <authorList>
            <consortium name="Pathogen Informatics"/>
        </authorList>
    </citation>
    <scope>NUCLEOTIDE SEQUENCE [LARGE SCALE GENOMIC DNA]</scope>
</reference>
<protein>
    <submittedName>
        <fullName evidence="4">Secreted protein</fullName>
    </submittedName>
</protein>
<proteinExistence type="predicted"/>
<reference evidence="4" key="1">
    <citation type="submission" date="2016-06" db="UniProtKB">
        <authorList>
            <consortium name="WormBaseParasite"/>
        </authorList>
    </citation>
    <scope>IDENTIFICATION</scope>
</reference>
<keyword evidence="1" id="KW-0812">Transmembrane</keyword>
<accession>A0A183J6A0</accession>
<organism evidence="4">
    <name type="scientific">Soboliphyme baturini</name>
    <dbReference type="NCBI Taxonomy" id="241478"/>
    <lineage>
        <taxon>Eukaryota</taxon>
        <taxon>Metazoa</taxon>
        <taxon>Ecdysozoa</taxon>
        <taxon>Nematoda</taxon>
        <taxon>Enoplea</taxon>
        <taxon>Dorylaimia</taxon>
        <taxon>Dioctophymatida</taxon>
        <taxon>Dioctophymatoidea</taxon>
        <taxon>Soboliphymatidae</taxon>
        <taxon>Soboliphyme</taxon>
    </lineage>
</organism>
<dbReference type="Proteomes" id="UP000270296">
    <property type="component" value="Unassembled WGS sequence"/>
</dbReference>
<dbReference type="AlphaFoldDB" id="A0A183J6A0"/>
<sequence length="89" mass="10129">MRALEHRLVKYLRYLRCLRFAISSAFVLIFNSKVSLADTSLYSTSLLDAGTVAMSQMKQRLSNKSDSLSFFVAALSAIHIHFLLVFFSY</sequence>
<evidence type="ECO:0000313" key="4">
    <source>
        <dbReference type="WBParaSite" id="SBAD_0001178401-mRNA-1"/>
    </source>
</evidence>
<dbReference type="WBParaSite" id="SBAD_0001178401-mRNA-1">
    <property type="protein sequence ID" value="SBAD_0001178401-mRNA-1"/>
    <property type="gene ID" value="SBAD_0001178401"/>
</dbReference>
<keyword evidence="1" id="KW-1133">Transmembrane helix</keyword>
<evidence type="ECO:0000313" key="3">
    <source>
        <dbReference type="Proteomes" id="UP000270296"/>
    </source>
</evidence>
<gene>
    <name evidence="2" type="ORF">SBAD_LOCUS11398</name>
</gene>
<evidence type="ECO:0000256" key="1">
    <source>
        <dbReference type="SAM" id="Phobius"/>
    </source>
</evidence>
<keyword evidence="3" id="KW-1185">Reference proteome</keyword>